<feature type="region of interest" description="Disordered" evidence="1">
    <location>
        <begin position="20"/>
        <end position="64"/>
    </location>
</feature>
<protein>
    <submittedName>
        <fullName evidence="2">Uncharacterized protein</fullName>
    </submittedName>
</protein>
<dbReference type="EMBL" id="JANAVB010031220">
    <property type="protein sequence ID" value="KAJ6812194.1"/>
    <property type="molecule type" value="Genomic_DNA"/>
</dbReference>
<evidence type="ECO:0000313" key="2">
    <source>
        <dbReference type="EMBL" id="KAJ6812194.1"/>
    </source>
</evidence>
<comment type="caution">
    <text evidence="2">The sequence shown here is derived from an EMBL/GenBank/DDBJ whole genome shotgun (WGS) entry which is preliminary data.</text>
</comment>
<accession>A0AAX6F704</accession>
<organism evidence="2 3">
    <name type="scientific">Iris pallida</name>
    <name type="common">Sweet iris</name>
    <dbReference type="NCBI Taxonomy" id="29817"/>
    <lineage>
        <taxon>Eukaryota</taxon>
        <taxon>Viridiplantae</taxon>
        <taxon>Streptophyta</taxon>
        <taxon>Embryophyta</taxon>
        <taxon>Tracheophyta</taxon>
        <taxon>Spermatophyta</taxon>
        <taxon>Magnoliopsida</taxon>
        <taxon>Liliopsida</taxon>
        <taxon>Asparagales</taxon>
        <taxon>Iridaceae</taxon>
        <taxon>Iridoideae</taxon>
        <taxon>Irideae</taxon>
        <taxon>Iris</taxon>
    </lineage>
</organism>
<evidence type="ECO:0000313" key="3">
    <source>
        <dbReference type="Proteomes" id="UP001140949"/>
    </source>
</evidence>
<dbReference type="Proteomes" id="UP001140949">
    <property type="component" value="Unassembled WGS sequence"/>
</dbReference>
<keyword evidence="3" id="KW-1185">Reference proteome</keyword>
<dbReference type="AlphaFoldDB" id="A0AAX6F704"/>
<reference evidence="2" key="1">
    <citation type="journal article" date="2023" name="GigaByte">
        <title>Genome assembly of the bearded iris, Iris pallida Lam.</title>
        <authorList>
            <person name="Bruccoleri R.E."/>
            <person name="Oakeley E.J."/>
            <person name="Faust A.M.E."/>
            <person name="Altorfer M."/>
            <person name="Dessus-Babus S."/>
            <person name="Burckhardt D."/>
            <person name="Oertli M."/>
            <person name="Naumann U."/>
            <person name="Petersen F."/>
            <person name="Wong J."/>
        </authorList>
    </citation>
    <scope>NUCLEOTIDE SEQUENCE</scope>
    <source>
        <strain evidence="2">GSM-AAB239-AS_SAM_17_03QT</strain>
    </source>
</reference>
<evidence type="ECO:0000256" key="1">
    <source>
        <dbReference type="SAM" id="MobiDB-lite"/>
    </source>
</evidence>
<gene>
    <name evidence="2" type="ORF">M6B38_149505</name>
</gene>
<sequence>MTAREREKFICKHNSLSPSLIPSSIFQSETKRRGRRRRGQAVRGGDSPRLGVDRDENDYGGALERTTADYHEVAVTASGTGLEKNGGKVQWRRR</sequence>
<reference evidence="2" key="2">
    <citation type="submission" date="2023-04" db="EMBL/GenBank/DDBJ databases">
        <authorList>
            <person name="Bruccoleri R.E."/>
            <person name="Oakeley E.J."/>
            <person name="Faust A.-M."/>
            <person name="Dessus-Babus S."/>
            <person name="Altorfer M."/>
            <person name="Burckhardt D."/>
            <person name="Oertli M."/>
            <person name="Naumann U."/>
            <person name="Petersen F."/>
            <person name="Wong J."/>
        </authorList>
    </citation>
    <scope>NUCLEOTIDE SEQUENCE</scope>
    <source>
        <strain evidence="2">GSM-AAB239-AS_SAM_17_03QT</strain>
        <tissue evidence="2">Leaf</tissue>
    </source>
</reference>
<name>A0AAX6F704_IRIPA</name>
<proteinExistence type="predicted"/>